<evidence type="ECO:0000313" key="1">
    <source>
        <dbReference type="EMBL" id="CAG7821141.1"/>
    </source>
</evidence>
<dbReference type="AlphaFoldDB" id="A0A8J2PAK5"/>
<accession>A0A8J2PAK5</accession>
<proteinExistence type="predicted"/>
<dbReference type="Proteomes" id="UP000708208">
    <property type="component" value="Unassembled WGS sequence"/>
</dbReference>
<protein>
    <submittedName>
        <fullName evidence="1">Uncharacterized protein</fullName>
    </submittedName>
</protein>
<evidence type="ECO:0000313" key="2">
    <source>
        <dbReference type="Proteomes" id="UP000708208"/>
    </source>
</evidence>
<keyword evidence="2" id="KW-1185">Reference proteome</keyword>
<organism evidence="1 2">
    <name type="scientific">Allacma fusca</name>
    <dbReference type="NCBI Taxonomy" id="39272"/>
    <lineage>
        <taxon>Eukaryota</taxon>
        <taxon>Metazoa</taxon>
        <taxon>Ecdysozoa</taxon>
        <taxon>Arthropoda</taxon>
        <taxon>Hexapoda</taxon>
        <taxon>Collembola</taxon>
        <taxon>Symphypleona</taxon>
        <taxon>Sminthuridae</taxon>
        <taxon>Allacma</taxon>
    </lineage>
</organism>
<gene>
    <name evidence="1" type="ORF">AFUS01_LOCUS31496</name>
</gene>
<sequence>MLYYTTVNCNTDNELSEPEEQSPWECFLLRQTINPFLLPDYQIWSPQTWFDLLHQHQSLIKEKCPKFQSAFDPTFNPIIVASPNDVVDAFASTSLSSNQKHSAAWSSKPFPTYVLYSKNVLYCGDLYFLAQVDKKGLPIDTLVLDDTGDRPDKVELKCHNIERFYLEPNATLEGLPSEKQAFHGFEQIVQLEFLGNIPGRDFVEEVPKLSISVENSE</sequence>
<dbReference type="EMBL" id="CAJVCH010501252">
    <property type="protein sequence ID" value="CAG7821141.1"/>
    <property type="molecule type" value="Genomic_DNA"/>
</dbReference>
<comment type="caution">
    <text evidence="1">The sequence shown here is derived from an EMBL/GenBank/DDBJ whole genome shotgun (WGS) entry which is preliminary data.</text>
</comment>
<name>A0A8J2PAK5_9HEXA</name>
<reference evidence="1" key="1">
    <citation type="submission" date="2021-06" db="EMBL/GenBank/DDBJ databases">
        <authorList>
            <person name="Hodson N. C."/>
            <person name="Mongue J. A."/>
            <person name="Jaron S. K."/>
        </authorList>
    </citation>
    <scope>NUCLEOTIDE SEQUENCE</scope>
</reference>